<evidence type="ECO:0000259" key="1">
    <source>
        <dbReference type="Pfam" id="PF14420"/>
    </source>
</evidence>
<dbReference type="EMBL" id="JBFCZG010000002">
    <property type="protein sequence ID" value="KAL3425364.1"/>
    <property type="molecule type" value="Genomic_DNA"/>
</dbReference>
<dbReference type="PANTHER" id="PTHR38788">
    <property type="entry name" value="CLR5 DOMAIN-CONTAINING PROTEIN"/>
    <property type="match status" value="1"/>
</dbReference>
<dbReference type="Proteomes" id="UP001629113">
    <property type="component" value="Unassembled WGS sequence"/>
</dbReference>
<proteinExistence type="predicted"/>
<name>A0ABR4PPZ1_9HELO</name>
<sequence length="714" mass="82391">MDDSIMTTNLQRLKPKDWEQHKAFIEQMYLKESKKLKEVMEIVAQNGHVASEKMFKDRIRKWGFDKKNKESEAFAILRMKREREAIGKKSSFSVRGRVKTAEEIEHYLRRKKTVPNLTTCTASTPPEISCWTPSPPSSPIPAEEDILIESTDNAHSEVPLESRQPRALEITVMEFDGGTAEKKLNEATKFHDTVCAAEKRPDNISWLAQSPITSHAIDYKQNPITFDINVPSQVQLGRYLQQTRAEGKLFAETIHVSRVQTPLSFHDQYKFQQPPNLLDWSKSPEAIIQEIEEYVLVDSNNWKSLQSQLKYPVSTAVCATDNHSANYQRFPAGIKYAQNPFSHHSCLNQLEFDHNNRLYNSLHSVPRSLDLPQNFLLPERLFRSIKKYVQSSFENGTWFHDDDGVCSTIISGPHPVDMYRYFQTAIEMRNAGRYVKFRRMLSKGFILIKDIIRSRHPRTLIAFLDTLSYMIDEGLEDVAHSPRGYIMQMASCLQVNGQIWDDPFQIIGILDRETFDQSIIKLWRCHNDIFSERAGPTSRTGLNNELDFIWGTKTENNLSELETLLQRLLKQQTKVSGGSSYQAITVMHEIGNFMIKQDRDAEAETFLSEALLKVRANGLLYNTFLLIDNLDLLSWSQYYQDKNVLAEKNLREAITVSAEELGEDDPLVLDLTIKLERWLREWERLQEADELQARIDVMIGLDEVDEEMARLGIT</sequence>
<accession>A0ABR4PPZ1</accession>
<organism evidence="2 3">
    <name type="scientific">Phlyctema vagabunda</name>
    <dbReference type="NCBI Taxonomy" id="108571"/>
    <lineage>
        <taxon>Eukaryota</taxon>
        <taxon>Fungi</taxon>
        <taxon>Dikarya</taxon>
        <taxon>Ascomycota</taxon>
        <taxon>Pezizomycotina</taxon>
        <taxon>Leotiomycetes</taxon>
        <taxon>Helotiales</taxon>
        <taxon>Dermateaceae</taxon>
        <taxon>Phlyctema</taxon>
    </lineage>
</organism>
<evidence type="ECO:0000313" key="2">
    <source>
        <dbReference type="EMBL" id="KAL3425364.1"/>
    </source>
</evidence>
<protein>
    <recommendedName>
        <fullName evidence="1">Clr5 domain-containing protein</fullName>
    </recommendedName>
</protein>
<comment type="caution">
    <text evidence="2">The sequence shown here is derived from an EMBL/GenBank/DDBJ whole genome shotgun (WGS) entry which is preliminary data.</text>
</comment>
<feature type="domain" description="Clr5" evidence="1">
    <location>
        <begin position="15"/>
        <end position="66"/>
    </location>
</feature>
<evidence type="ECO:0000313" key="3">
    <source>
        <dbReference type="Proteomes" id="UP001629113"/>
    </source>
</evidence>
<keyword evidence="3" id="KW-1185">Reference proteome</keyword>
<dbReference type="Pfam" id="PF14420">
    <property type="entry name" value="Clr5"/>
    <property type="match status" value="1"/>
</dbReference>
<dbReference type="Gene3D" id="1.25.40.10">
    <property type="entry name" value="Tetratricopeptide repeat domain"/>
    <property type="match status" value="1"/>
</dbReference>
<dbReference type="InterPro" id="IPR025676">
    <property type="entry name" value="Clr5_dom"/>
</dbReference>
<reference evidence="2 3" key="1">
    <citation type="submission" date="2024-06" db="EMBL/GenBank/DDBJ databases">
        <title>Complete genome of Phlyctema vagabunda strain 19-DSS-EL-015.</title>
        <authorList>
            <person name="Fiorenzani C."/>
        </authorList>
    </citation>
    <scope>NUCLEOTIDE SEQUENCE [LARGE SCALE GENOMIC DNA]</scope>
    <source>
        <strain evidence="2 3">19-DSS-EL-015</strain>
    </source>
</reference>
<gene>
    <name evidence="2" type="ORF">PVAG01_02155</name>
</gene>
<dbReference type="PANTHER" id="PTHR38788:SF3">
    <property type="entry name" value="CLR5 DOMAIN-CONTAINING PROTEIN"/>
    <property type="match status" value="1"/>
</dbReference>
<dbReference type="InterPro" id="IPR011990">
    <property type="entry name" value="TPR-like_helical_dom_sf"/>
</dbReference>